<protein>
    <submittedName>
        <fullName evidence="2">Uncharacterized protein</fullName>
    </submittedName>
</protein>
<proteinExistence type="predicted"/>
<dbReference type="EMBL" id="PYAW01000001">
    <property type="protein sequence ID" value="PSL49383.1"/>
    <property type="molecule type" value="Genomic_DNA"/>
</dbReference>
<dbReference type="AlphaFoldDB" id="A0A2P8HT40"/>
<feature type="chain" id="PRO_5015134473" evidence="1">
    <location>
        <begin position="21"/>
        <end position="75"/>
    </location>
</feature>
<evidence type="ECO:0000313" key="2">
    <source>
        <dbReference type="EMBL" id="PSL49383.1"/>
    </source>
</evidence>
<reference evidence="2 3" key="1">
    <citation type="submission" date="2018-03" db="EMBL/GenBank/DDBJ databases">
        <title>Genomic Encyclopedia of Archaeal and Bacterial Type Strains, Phase II (KMG-II): from individual species to whole genera.</title>
        <authorList>
            <person name="Goeker M."/>
        </authorList>
    </citation>
    <scope>NUCLEOTIDE SEQUENCE [LARGE SCALE GENOMIC DNA]</scope>
    <source>
        <strain evidence="2 3">DSM 24859</strain>
    </source>
</reference>
<dbReference type="OrthoDB" id="9948864at2"/>
<evidence type="ECO:0000256" key="1">
    <source>
        <dbReference type="SAM" id="SignalP"/>
    </source>
</evidence>
<gene>
    <name evidence="2" type="ORF">CLV51_101714</name>
</gene>
<comment type="caution">
    <text evidence="2">The sequence shown here is derived from an EMBL/GenBank/DDBJ whole genome shotgun (WGS) entry which is preliminary data.</text>
</comment>
<dbReference type="RefSeq" id="WP_106526619.1">
    <property type="nucleotide sequence ID" value="NZ_PYAW01000001.1"/>
</dbReference>
<name>A0A2P8HT40_CHINA</name>
<feature type="signal peptide" evidence="1">
    <location>
        <begin position="1"/>
        <end position="20"/>
    </location>
</feature>
<dbReference type="Proteomes" id="UP000240971">
    <property type="component" value="Unassembled WGS sequence"/>
</dbReference>
<evidence type="ECO:0000313" key="3">
    <source>
        <dbReference type="Proteomes" id="UP000240971"/>
    </source>
</evidence>
<keyword evidence="1" id="KW-0732">Signal</keyword>
<sequence>MTKVFTGVAAFLFMAGVAFAQEKTQSKPAADKSTKKTCTATNCKTTAKGKSCCQQPSKTASLRTAAANKPKAKAQ</sequence>
<organism evidence="2 3">
    <name type="scientific">Chitinophaga niastensis</name>
    <dbReference type="NCBI Taxonomy" id="536980"/>
    <lineage>
        <taxon>Bacteria</taxon>
        <taxon>Pseudomonadati</taxon>
        <taxon>Bacteroidota</taxon>
        <taxon>Chitinophagia</taxon>
        <taxon>Chitinophagales</taxon>
        <taxon>Chitinophagaceae</taxon>
        <taxon>Chitinophaga</taxon>
    </lineage>
</organism>
<accession>A0A2P8HT40</accession>
<keyword evidence="3" id="KW-1185">Reference proteome</keyword>